<feature type="compositionally biased region" description="Pro residues" evidence="1">
    <location>
        <begin position="176"/>
        <end position="186"/>
    </location>
</feature>
<dbReference type="Proteomes" id="UP001341840">
    <property type="component" value="Unassembled WGS sequence"/>
</dbReference>
<organism evidence="2 3">
    <name type="scientific">Stylosanthes scabra</name>
    <dbReference type="NCBI Taxonomy" id="79078"/>
    <lineage>
        <taxon>Eukaryota</taxon>
        <taxon>Viridiplantae</taxon>
        <taxon>Streptophyta</taxon>
        <taxon>Embryophyta</taxon>
        <taxon>Tracheophyta</taxon>
        <taxon>Spermatophyta</taxon>
        <taxon>Magnoliopsida</taxon>
        <taxon>eudicotyledons</taxon>
        <taxon>Gunneridae</taxon>
        <taxon>Pentapetalae</taxon>
        <taxon>rosids</taxon>
        <taxon>fabids</taxon>
        <taxon>Fabales</taxon>
        <taxon>Fabaceae</taxon>
        <taxon>Papilionoideae</taxon>
        <taxon>50 kb inversion clade</taxon>
        <taxon>dalbergioids sensu lato</taxon>
        <taxon>Dalbergieae</taxon>
        <taxon>Pterocarpus clade</taxon>
        <taxon>Stylosanthes</taxon>
    </lineage>
</organism>
<reference evidence="2 3" key="1">
    <citation type="journal article" date="2023" name="Plants (Basel)">
        <title>Bridging the Gap: Combining Genomics and Transcriptomics Approaches to Understand Stylosanthes scabra, an Orphan Legume from the Brazilian Caatinga.</title>
        <authorList>
            <person name="Ferreira-Neto J.R.C."/>
            <person name="da Silva M.D."/>
            <person name="Binneck E."/>
            <person name="de Melo N.F."/>
            <person name="da Silva R.H."/>
            <person name="de Melo A.L.T.M."/>
            <person name="Pandolfi V."/>
            <person name="Bustamante F.O."/>
            <person name="Brasileiro-Vidal A.C."/>
            <person name="Benko-Iseppon A.M."/>
        </authorList>
    </citation>
    <scope>NUCLEOTIDE SEQUENCE [LARGE SCALE GENOMIC DNA]</scope>
    <source>
        <tissue evidence="2">Leaves</tissue>
    </source>
</reference>
<dbReference type="EMBL" id="JASCZI010211624">
    <property type="protein sequence ID" value="MED6195251.1"/>
    <property type="molecule type" value="Genomic_DNA"/>
</dbReference>
<feature type="compositionally biased region" description="Low complexity" evidence="1">
    <location>
        <begin position="110"/>
        <end position="126"/>
    </location>
</feature>
<feature type="compositionally biased region" description="Pro residues" evidence="1">
    <location>
        <begin position="137"/>
        <end position="156"/>
    </location>
</feature>
<feature type="region of interest" description="Disordered" evidence="1">
    <location>
        <begin position="104"/>
        <end position="286"/>
    </location>
</feature>
<accession>A0ABU6XD04</accession>
<name>A0ABU6XD04_9FABA</name>
<feature type="compositionally biased region" description="Low complexity" evidence="1">
    <location>
        <begin position="239"/>
        <end position="266"/>
    </location>
</feature>
<keyword evidence="3" id="KW-1185">Reference proteome</keyword>
<evidence type="ECO:0000313" key="2">
    <source>
        <dbReference type="EMBL" id="MED6195251.1"/>
    </source>
</evidence>
<evidence type="ECO:0000313" key="3">
    <source>
        <dbReference type="Proteomes" id="UP001341840"/>
    </source>
</evidence>
<feature type="compositionally biased region" description="Basic residues" evidence="1">
    <location>
        <begin position="165"/>
        <end position="174"/>
    </location>
</feature>
<gene>
    <name evidence="2" type="ORF">PIB30_036137</name>
</gene>
<proteinExistence type="predicted"/>
<protein>
    <submittedName>
        <fullName evidence="2">Uncharacterized protein</fullName>
    </submittedName>
</protein>
<comment type="caution">
    <text evidence="2">The sequence shown here is derived from an EMBL/GenBank/DDBJ whole genome shotgun (WGS) entry which is preliminary data.</text>
</comment>
<sequence length="286" mass="31061">MGHDDRTGFLSWEWFMVLDRFNPLKWIGLATDQIKTRFVGGVAGRFGLDLRHLTVSEPNLGLFLSNCRVREVNRRMSSWPALGPGMHHIDFFLSLIPLDTMRPVAPRPPRSASSPSSSVSSGSSGSFRRECERSPHTPLPPPAPLHAPGPVHPIPRTPMSDARRYRSLFSRRRVAPPTPPYHSPPPSDEEPSEGTVDSAAELEGDPEEPYLEDVVYPAGYEAYSSDASYGPERESVSVGSAPSSRHSSDDSSGSGSIGYGEASSGSVSDCASDDDLVNRHFAGTFP</sequence>
<evidence type="ECO:0000256" key="1">
    <source>
        <dbReference type="SAM" id="MobiDB-lite"/>
    </source>
</evidence>
<feature type="compositionally biased region" description="Acidic residues" evidence="1">
    <location>
        <begin position="200"/>
        <end position="211"/>
    </location>
</feature>